<dbReference type="AlphaFoldDB" id="A0A418NIR5"/>
<protein>
    <recommendedName>
        <fullName evidence="4">Energy transducer TonB</fullName>
    </recommendedName>
</protein>
<accession>A0A418NIR5</accession>
<organism evidence="2 3">
    <name type="scientific">Pelagerythrobacter aerophilus</name>
    <dbReference type="NCBI Taxonomy" id="2306995"/>
    <lineage>
        <taxon>Bacteria</taxon>
        <taxon>Pseudomonadati</taxon>
        <taxon>Pseudomonadota</taxon>
        <taxon>Alphaproteobacteria</taxon>
        <taxon>Sphingomonadales</taxon>
        <taxon>Erythrobacteraceae</taxon>
        <taxon>Pelagerythrobacter</taxon>
    </lineage>
</organism>
<gene>
    <name evidence="2" type="ORF">D2V04_04090</name>
</gene>
<feature type="compositionally biased region" description="Acidic residues" evidence="1">
    <location>
        <begin position="62"/>
        <end position="71"/>
    </location>
</feature>
<feature type="region of interest" description="Disordered" evidence="1">
    <location>
        <begin position="55"/>
        <end position="158"/>
    </location>
</feature>
<dbReference type="EMBL" id="QXFK01000014">
    <property type="protein sequence ID" value="RIV79201.1"/>
    <property type="molecule type" value="Genomic_DNA"/>
</dbReference>
<keyword evidence="3" id="KW-1185">Reference proteome</keyword>
<dbReference type="Proteomes" id="UP000285092">
    <property type="component" value="Unassembled WGS sequence"/>
</dbReference>
<reference evidence="2 3" key="1">
    <citation type="submission" date="2018-08" db="EMBL/GenBank/DDBJ databases">
        <title>Altererythrobacter sp.Ery1 and Ery12, the genome sequencing of novel strains in genus Alterythrobacter.</title>
        <authorList>
            <person name="Cheng H."/>
            <person name="Wu Y.-H."/>
            <person name="Fang C."/>
            <person name="Xu X.-W."/>
        </authorList>
    </citation>
    <scope>NUCLEOTIDE SEQUENCE [LARGE SCALE GENOMIC DNA]</scope>
    <source>
        <strain evidence="2 3">Ery1</strain>
    </source>
</reference>
<evidence type="ECO:0000256" key="1">
    <source>
        <dbReference type="SAM" id="MobiDB-lite"/>
    </source>
</evidence>
<evidence type="ECO:0000313" key="3">
    <source>
        <dbReference type="Proteomes" id="UP000285092"/>
    </source>
</evidence>
<feature type="compositionally biased region" description="Low complexity" evidence="1">
    <location>
        <begin position="124"/>
        <end position="141"/>
    </location>
</feature>
<proteinExistence type="predicted"/>
<dbReference type="RefSeq" id="WP_119512034.1">
    <property type="nucleotide sequence ID" value="NZ_QXFK01000014.1"/>
</dbReference>
<sequence>MISRTPGEYLPDPKRRALAIVAALALELLLIALLLSLGLHDPGQPEAEPTLVRFQANSASESADDSPEPESEATQQPEPAERPPAEAEAAVQPSIQPPRPTEPSPPMPAVQVAPSSFDLSKVEAPSSAPRAPASGPAIGPPDTGSSGDTPRVGTAPNGEPLYAASWYREPRPGELRGYLSTATGPGWGLIACRTVPDFRVEDCVALEEYPTGSNINRAVLAAAWQFRVRPPRLGGQYQVGTWVRIRIDYDLQRR</sequence>
<evidence type="ECO:0008006" key="4">
    <source>
        <dbReference type="Google" id="ProtNLM"/>
    </source>
</evidence>
<feature type="compositionally biased region" description="Pro residues" evidence="1">
    <location>
        <begin position="95"/>
        <end position="108"/>
    </location>
</feature>
<evidence type="ECO:0000313" key="2">
    <source>
        <dbReference type="EMBL" id="RIV79201.1"/>
    </source>
</evidence>
<dbReference type="OrthoDB" id="7410762at2"/>
<name>A0A418NIR5_9SPHN</name>
<comment type="caution">
    <text evidence="2">The sequence shown here is derived from an EMBL/GenBank/DDBJ whole genome shotgun (WGS) entry which is preliminary data.</text>
</comment>